<dbReference type="Gene3D" id="2.50.20.10">
    <property type="entry name" value="Lipoprotein localisation LolA/LolB/LppX"/>
    <property type="match status" value="1"/>
</dbReference>
<dbReference type="RefSeq" id="WP_307904199.1">
    <property type="nucleotide sequence ID" value="NZ_AP027059.1"/>
</dbReference>
<keyword evidence="3" id="KW-1185">Reference proteome</keyword>
<dbReference type="CDD" id="cd16329">
    <property type="entry name" value="LolA_like"/>
    <property type="match status" value="1"/>
</dbReference>
<evidence type="ECO:0000259" key="1">
    <source>
        <dbReference type="Pfam" id="PF17131"/>
    </source>
</evidence>
<dbReference type="AlphaFoldDB" id="A0AAU9DGE3"/>
<dbReference type="KEGG" id="haby:HLVA_18920"/>
<accession>A0AAU9DGE3</accession>
<organism evidence="2 3">
    <name type="scientific">Haliovirga abyssi</name>
    <dbReference type="NCBI Taxonomy" id="2996794"/>
    <lineage>
        <taxon>Bacteria</taxon>
        <taxon>Fusobacteriati</taxon>
        <taxon>Fusobacteriota</taxon>
        <taxon>Fusobacteriia</taxon>
        <taxon>Fusobacteriales</taxon>
        <taxon>Haliovirgaceae</taxon>
        <taxon>Haliovirga</taxon>
    </lineage>
</organism>
<dbReference type="EMBL" id="AP027059">
    <property type="protein sequence ID" value="BDU51323.1"/>
    <property type="molecule type" value="Genomic_DNA"/>
</dbReference>
<reference evidence="2 3" key="1">
    <citation type="submission" date="2022-11" db="EMBL/GenBank/DDBJ databases">
        <title>Haliovirga abyssi gen. nov., sp. nov., a mesophilic fermentative bacterium isolated from the Iheya North hydrothermal field and the proposal of Haliovirgaceae fam. nov.</title>
        <authorList>
            <person name="Miyazaki U."/>
            <person name="Tame A."/>
            <person name="Miyazaki J."/>
            <person name="Takai K."/>
            <person name="Sawayama S."/>
            <person name="Kitajima M."/>
            <person name="Okamoto A."/>
            <person name="Nakagawa S."/>
        </authorList>
    </citation>
    <scope>NUCLEOTIDE SEQUENCE [LARGE SCALE GENOMIC DNA]</scope>
    <source>
        <strain evidence="2 3">IC12</strain>
    </source>
</reference>
<sequence length="261" mass="30659">MKKLIKTVIIMGMMVILGSYSFAFDMTGLEVMEKVYNRDTGNSQTSKMTMTLENRYGDKRIRKISQFSKDFGKVTKKIMFFTAPSDIKNTSFMNWSYDDENKNDEQWIYLPAIKRIKAISSDSKSDYFMGSDFTYDDLGDRKPKEDNHKIIKMEKLNGENCYVIESITKDEDYMYSKVISWVIKDKWIGLKREFYDEDGELLKTLEIKKIDEIDGILTVMKSVMTNIQNNHKTTISLKDVKHNTNISDRQFTERMMKRGVR</sequence>
<evidence type="ECO:0000313" key="3">
    <source>
        <dbReference type="Proteomes" id="UP001321582"/>
    </source>
</evidence>
<name>A0AAU9DGE3_9FUSO</name>
<gene>
    <name evidence="2" type="ORF">HLVA_18920</name>
</gene>
<dbReference type="Proteomes" id="UP001321582">
    <property type="component" value="Chromosome"/>
</dbReference>
<protein>
    <recommendedName>
        <fullName evidence="1">Uncharacterized protein TP-0789 domain-containing protein</fullName>
    </recommendedName>
</protein>
<proteinExistence type="predicted"/>
<dbReference type="Pfam" id="PF17131">
    <property type="entry name" value="LolA_like"/>
    <property type="match status" value="1"/>
</dbReference>
<feature type="domain" description="Uncharacterized protein TP-0789" evidence="1">
    <location>
        <begin position="75"/>
        <end position="258"/>
    </location>
</feature>
<dbReference type="InterPro" id="IPR033399">
    <property type="entry name" value="TP_0789-like"/>
</dbReference>
<evidence type="ECO:0000313" key="2">
    <source>
        <dbReference type="EMBL" id="BDU51323.1"/>
    </source>
</evidence>